<dbReference type="InterPro" id="IPR042258">
    <property type="entry name" value="DGOK_N"/>
</dbReference>
<comment type="caution">
    <text evidence="1">The sequence shown here is derived from an EMBL/GenBank/DDBJ whole genome shotgun (WGS) entry which is preliminary data.</text>
</comment>
<accession>A0ABT0AHJ4</accession>
<dbReference type="InterPro" id="IPR007729">
    <property type="entry name" value="DGOK"/>
</dbReference>
<dbReference type="RefSeq" id="WP_243802748.1">
    <property type="nucleotide sequence ID" value="NZ_JALHAT010000051.1"/>
</dbReference>
<sequence length="294" mass="30222">MSGVRVLGDWGTTNLRLYRVEDGRVTDRLDGPGALSADPAGILAARLARWQEQGPLEDVVLCGMAGAKGALVDAGYVTCPANRDGWLAGPTRTRIAGLPVTVLAGVCGHMGGAVPDVMRGEETQIFGAIALQPELGEGRHLIVLPGTHCKWVEVTGGVLTGFRTHPTGELFALLTGHSTLTGPDTDGAGSFEEGFARGLERAGEPLTAALFEARAARLLDGRSKTWSHGYLSALLIGGEVVAEASAGASVVLIGDGKIVDLYEKALPLSAAVAQRIDGEAAVLAGLALATGVKA</sequence>
<evidence type="ECO:0000313" key="1">
    <source>
        <dbReference type="EMBL" id="MCJ1962659.1"/>
    </source>
</evidence>
<dbReference type="Gene3D" id="3.30.420.300">
    <property type="entry name" value="2-keto-3-deoxy-galactonokinase, substrate binding domain"/>
    <property type="match status" value="1"/>
</dbReference>
<gene>
    <name evidence="1" type="ORF">MTR65_18385</name>
</gene>
<dbReference type="InterPro" id="IPR042257">
    <property type="entry name" value="DGOK_C"/>
</dbReference>
<keyword evidence="2" id="KW-1185">Reference proteome</keyword>
<evidence type="ECO:0000313" key="2">
    <source>
        <dbReference type="Proteomes" id="UP001162802"/>
    </source>
</evidence>
<dbReference type="Gene3D" id="3.30.420.310">
    <property type="entry name" value="2-keto-3-deoxy-galactonokinase, C-terminal domain"/>
    <property type="match status" value="1"/>
</dbReference>
<dbReference type="Pfam" id="PF05035">
    <property type="entry name" value="DGOK"/>
    <property type="match status" value="1"/>
</dbReference>
<organism evidence="1 2">
    <name type="scientific">Novosphingobium mangrovi</name>
    <name type="common">ex Hu et al. 2023</name>
    <dbReference type="NCBI Taxonomy" id="2930094"/>
    <lineage>
        <taxon>Bacteria</taxon>
        <taxon>Pseudomonadati</taxon>
        <taxon>Pseudomonadota</taxon>
        <taxon>Alphaproteobacteria</taxon>
        <taxon>Sphingomonadales</taxon>
        <taxon>Sphingomonadaceae</taxon>
        <taxon>Novosphingobium</taxon>
    </lineage>
</organism>
<dbReference type="EMBL" id="JALHAT010000051">
    <property type="protein sequence ID" value="MCJ1962659.1"/>
    <property type="molecule type" value="Genomic_DNA"/>
</dbReference>
<dbReference type="Proteomes" id="UP001162802">
    <property type="component" value="Unassembled WGS sequence"/>
</dbReference>
<protein>
    <submittedName>
        <fullName evidence="1">2-dehydro-3-deoxygalactonokinase</fullName>
    </submittedName>
</protein>
<proteinExistence type="predicted"/>
<name>A0ABT0AHJ4_9SPHN</name>
<reference evidence="1" key="1">
    <citation type="submission" date="2022-03" db="EMBL/GenBank/DDBJ databases">
        <title>Identification of a novel bacterium isolated from mangrove sediments.</title>
        <authorList>
            <person name="Pan X."/>
        </authorList>
    </citation>
    <scope>NUCLEOTIDE SEQUENCE</scope>
    <source>
        <strain evidence="1">B2637</strain>
    </source>
</reference>